<name>A0AAV9ITF1_CYACA</name>
<keyword evidence="2" id="KW-1185">Reference proteome</keyword>
<reference evidence="1 2" key="1">
    <citation type="submission" date="2022-07" db="EMBL/GenBank/DDBJ databases">
        <title>Genome-wide signatures of adaptation to extreme environments.</title>
        <authorList>
            <person name="Cho C.H."/>
            <person name="Yoon H.S."/>
        </authorList>
    </citation>
    <scope>NUCLEOTIDE SEQUENCE [LARGE SCALE GENOMIC DNA]</scope>
    <source>
        <strain evidence="1 2">DBV 063 E5</strain>
    </source>
</reference>
<comment type="caution">
    <text evidence="1">The sequence shown here is derived from an EMBL/GenBank/DDBJ whole genome shotgun (WGS) entry which is preliminary data.</text>
</comment>
<organism evidence="1 2">
    <name type="scientific">Cyanidium caldarium</name>
    <name type="common">Red alga</name>
    <dbReference type="NCBI Taxonomy" id="2771"/>
    <lineage>
        <taxon>Eukaryota</taxon>
        <taxon>Rhodophyta</taxon>
        <taxon>Bangiophyceae</taxon>
        <taxon>Cyanidiales</taxon>
        <taxon>Cyanidiaceae</taxon>
        <taxon>Cyanidium</taxon>
    </lineage>
</organism>
<protein>
    <submittedName>
        <fullName evidence="1">Uncharacterized protein</fullName>
    </submittedName>
</protein>
<accession>A0AAV9ITF1</accession>
<evidence type="ECO:0000313" key="2">
    <source>
        <dbReference type="Proteomes" id="UP001301350"/>
    </source>
</evidence>
<sequence length="584" mass="64392">MDRGSAAQHRRVRRRPRVGRPRHLEEVRLRSALVANAVGEWRQVARASVGDASVAASPGPLDTILDALHKSVRHEPVPDAQRWERRLRKRRERARQWRGTSGASSGVSGSVRWYASLQRALLISAAVKLYRHLTAEHVLGRQLGEAAEAGTLQHWVRRGIRVSDEAFSLPHLRVASGDSAFLVAVEALLRVQERSKAPETTLTPIPSWRALVEVVRRLWQRTPRDRLRLGDTATTPLRIASSFVATLLYEATAYASHDIRSPADREAAYRDLGVLVTLAGRLPGLGMLPRLAAVTVWELLFLLAMSTCPAWDATVRLDDGVASVDAIPLAHLFYERLLRPVHCVRRAGNEPPSTSPSAALSLGTHAESLTRQCIHAAALGDGGTTARQQLVATGALHLLYEVNRYATARERSEARQRWVVGGIEAAGGDARFVDAGQLVLNVYSADNPRGLPWLAYLGDGCADLLAIHAYTEVLSTRAPRWSPAQRHSWVFLFLVHHVALGAGDKRPILCQLDPDTRRLVVRYRRAMNTLREAGSRHPFLAAWRDAARPSDLVADGDDTEVDVSAGDLANTILHHLDQWEPTTA</sequence>
<dbReference type="Proteomes" id="UP001301350">
    <property type="component" value="Unassembled WGS sequence"/>
</dbReference>
<proteinExistence type="predicted"/>
<gene>
    <name evidence="1" type="ORF">CDCA_CDCA05G1549</name>
</gene>
<evidence type="ECO:0000313" key="1">
    <source>
        <dbReference type="EMBL" id="KAK4535524.1"/>
    </source>
</evidence>
<dbReference type="EMBL" id="JANCYW010000005">
    <property type="protein sequence ID" value="KAK4535524.1"/>
    <property type="molecule type" value="Genomic_DNA"/>
</dbReference>
<dbReference type="AlphaFoldDB" id="A0AAV9ITF1"/>